<feature type="compositionally biased region" description="Polar residues" evidence="1">
    <location>
        <begin position="464"/>
        <end position="473"/>
    </location>
</feature>
<name>A0A6A0H4P2_HYAAZ</name>
<reference evidence="2" key="3">
    <citation type="submission" date="2019-06" db="EMBL/GenBank/DDBJ databases">
        <authorList>
            <person name="Poynton C."/>
            <person name="Hasenbein S."/>
            <person name="Benoit J.B."/>
            <person name="Sepulveda M.S."/>
            <person name="Poelchau M.F."/>
            <person name="Murali S.C."/>
            <person name="Chen S."/>
            <person name="Glastad K.M."/>
            <person name="Werren J.H."/>
            <person name="Vineis J.H."/>
            <person name="Bowen J.L."/>
            <person name="Friedrich M."/>
            <person name="Jones J."/>
            <person name="Robertson H.M."/>
            <person name="Feyereisen R."/>
            <person name="Mechler-Hickson A."/>
            <person name="Mathers N."/>
            <person name="Lee C.E."/>
            <person name="Colbourne J.K."/>
            <person name="Biales A."/>
            <person name="Johnston J.S."/>
            <person name="Wellborn G.A."/>
            <person name="Rosendale A.J."/>
            <person name="Cridge A.G."/>
            <person name="Munoz-Torres M.C."/>
            <person name="Bain P.A."/>
            <person name="Manny A.R."/>
            <person name="Major K.M."/>
            <person name="Lambert F.N."/>
            <person name="Vulpe C.D."/>
            <person name="Tuck P."/>
            <person name="Blalock B.J."/>
            <person name="Lin Y.-Y."/>
            <person name="Smith M.E."/>
            <person name="Ochoa-Acuna H."/>
            <person name="Chen M.-J.M."/>
            <person name="Childers C.P."/>
            <person name="Qu J."/>
            <person name="Dugan S."/>
            <person name="Lee S.L."/>
            <person name="Chao H."/>
            <person name="Dinh H."/>
            <person name="Han Y."/>
            <person name="Doddapaneni H."/>
            <person name="Worley K.C."/>
            <person name="Muzny D.M."/>
            <person name="Gibbs R.A."/>
            <person name="Richards S."/>
        </authorList>
    </citation>
    <scope>NUCLEOTIDE SEQUENCE</scope>
    <source>
        <strain evidence="2">HAZT.00-mixed</strain>
        <tissue evidence="2">Whole organism</tissue>
    </source>
</reference>
<gene>
    <name evidence="2" type="ORF">HAZT_HAZT002399</name>
</gene>
<protein>
    <submittedName>
        <fullName evidence="2">Uncharacterized protein</fullName>
    </submittedName>
</protein>
<sequence length="480" mass="53124">MDHDCSPDDGRVVCAAVSDAARSSLKLHGYSSIFTAELYGILCAIAIAKKSTDTEMYADMNVRRRNPPVVIVSVGTAADMAGPSGTAVRRNPTRSSGASYADSHDSGDSDEDFDTSSLQIDLQVSHLRLLEFYAFPFLRLIKCSEDISFFVYSAEEFFNEQLDPQEISEGEEYRRELEDLQCATLDRVDERGGGGNEDEEPSKTLATCDGRDEEDISGDDSAGENRAYIPPDGATSSRDDEHDDMEEDPAPPDETPHERHLRWRRTKRRLNALKKGKVIKRRSGYTKTMPLPMFNKKGEPYSTAPSALASRRKRLVRIARGEGIGPKSAPPKRRVLTQKRLRDVSSDDDDEGRLICGDIDIFKTIPSTNPDTGDHAEQFLCETEKEDMEKMLGDSSAMLYNMEKYLVKVEARNTIKKAFSNASKKKRKIPAPSPMIRYSDEFGPAPSLSGSEATTQEGADEALPSSQDSQSEPSCAEEGD</sequence>
<feature type="region of interest" description="Disordered" evidence="1">
    <location>
        <begin position="186"/>
        <end position="267"/>
    </location>
</feature>
<dbReference type="EMBL" id="JQDR03008321">
    <property type="protein sequence ID" value="KAA0197312.1"/>
    <property type="molecule type" value="Genomic_DNA"/>
</dbReference>
<feature type="region of interest" description="Disordered" evidence="1">
    <location>
        <begin position="421"/>
        <end position="480"/>
    </location>
</feature>
<accession>A0A6A0H4P2</accession>
<feature type="region of interest" description="Disordered" evidence="1">
    <location>
        <begin position="288"/>
        <end position="308"/>
    </location>
</feature>
<organism evidence="2">
    <name type="scientific">Hyalella azteca</name>
    <name type="common">Amphipod</name>
    <dbReference type="NCBI Taxonomy" id="294128"/>
    <lineage>
        <taxon>Eukaryota</taxon>
        <taxon>Metazoa</taxon>
        <taxon>Ecdysozoa</taxon>
        <taxon>Arthropoda</taxon>
        <taxon>Crustacea</taxon>
        <taxon>Multicrustacea</taxon>
        <taxon>Malacostraca</taxon>
        <taxon>Eumalacostraca</taxon>
        <taxon>Peracarida</taxon>
        <taxon>Amphipoda</taxon>
        <taxon>Senticaudata</taxon>
        <taxon>Talitrida</taxon>
        <taxon>Talitroidea</taxon>
        <taxon>Hyalellidae</taxon>
        <taxon>Hyalella</taxon>
    </lineage>
</organism>
<feature type="compositionally biased region" description="Acidic residues" evidence="1">
    <location>
        <begin position="241"/>
        <end position="251"/>
    </location>
</feature>
<dbReference type="AlphaFoldDB" id="A0A6A0H4P2"/>
<feature type="compositionally biased region" description="Acidic residues" evidence="1">
    <location>
        <begin position="211"/>
        <end position="222"/>
    </location>
</feature>
<reference evidence="2" key="2">
    <citation type="journal article" date="2018" name="Environ. Sci. Technol.">
        <title>The Toxicogenome of Hyalella azteca: A Model for Sediment Ecotoxicology and Evolutionary Toxicology.</title>
        <authorList>
            <person name="Poynton H.C."/>
            <person name="Hasenbein S."/>
            <person name="Benoit J.B."/>
            <person name="Sepulveda M.S."/>
            <person name="Poelchau M.F."/>
            <person name="Hughes D.S.T."/>
            <person name="Murali S.C."/>
            <person name="Chen S."/>
            <person name="Glastad K.M."/>
            <person name="Goodisman M.A.D."/>
            <person name="Werren J.H."/>
            <person name="Vineis J.H."/>
            <person name="Bowen J.L."/>
            <person name="Friedrich M."/>
            <person name="Jones J."/>
            <person name="Robertson H.M."/>
            <person name="Feyereisen R."/>
            <person name="Mechler-Hickson A."/>
            <person name="Mathers N."/>
            <person name="Lee C.E."/>
            <person name="Colbourne J.K."/>
            <person name="Biales A."/>
            <person name="Johnston J.S."/>
            <person name="Wellborn G.A."/>
            <person name="Rosendale A.J."/>
            <person name="Cridge A.G."/>
            <person name="Munoz-Torres M.C."/>
            <person name="Bain P.A."/>
            <person name="Manny A.R."/>
            <person name="Major K.M."/>
            <person name="Lambert F.N."/>
            <person name="Vulpe C.D."/>
            <person name="Tuck P."/>
            <person name="Blalock B.J."/>
            <person name="Lin Y.Y."/>
            <person name="Smith M.E."/>
            <person name="Ochoa-Acuna H."/>
            <person name="Chen M.M."/>
            <person name="Childers C.P."/>
            <person name="Qu J."/>
            <person name="Dugan S."/>
            <person name="Lee S.L."/>
            <person name="Chao H."/>
            <person name="Dinh H."/>
            <person name="Han Y."/>
            <person name="Doddapaneni H."/>
            <person name="Worley K.C."/>
            <person name="Muzny D.M."/>
            <person name="Gibbs R.A."/>
            <person name="Richards S."/>
        </authorList>
    </citation>
    <scope>NUCLEOTIDE SEQUENCE</scope>
    <source>
        <strain evidence="2">HAZT.00-mixed</strain>
        <tissue evidence="2">Whole organism</tissue>
    </source>
</reference>
<proteinExistence type="predicted"/>
<comment type="caution">
    <text evidence="2">The sequence shown here is derived from an EMBL/GenBank/DDBJ whole genome shotgun (WGS) entry which is preliminary data.</text>
</comment>
<evidence type="ECO:0000313" key="2">
    <source>
        <dbReference type="EMBL" id="KAA0197312.1"/>
    </source>
</evidence>
<reference evidence="2" key="1">
    <citation type="submission" date="2014-08" db="EMBL/GenBank/DDBJ databases">
        <authorList>
            <person name="Murali S."/>
            <person name="Richards S."/>
            <person name="Bandaranaike D."/>
            <person name="Bellair M."/>
            <person name="Blankenburg K."/>
            <person name="Chao H."/>
            <person name="Dinh H."/>
            <person name="Doddapaneni H."/>
            <person name="Dugan-Rocha S."/>
            <person name="Elkadiri S."/>
            <person name="Gnanaolivu R."/>
            <person name="Hughes D."/>
            <person name="Lee S."/>
            <person name="Li M."/>
            <person name="Ming W."/>
            <person name="Munidasa M."/>
            <person name="Muniz J."/>
            <person name="Nguyen L."/>
            <person name="Osuji N."/>
            <person name="Pu L.-L."/>
            <person name="Puazo M."/>
            <person name="Skinner E."/>
            <person name="Qu C."/>
            <person name="Quiroz J."/>
            <person name="Raj R."/>
            <person name="Weissenberger G."/>
            <person name="Xin Y."/>
            <person name="Zou X."/>
            <person name="Han Y."/>
            <person name="Worley K."/>
            <person name="Muzny D."/>
            <person name="Gibbs R."/>
        </authorList>
    </citation>
    <scope>NUCLEOTIDE SEQUENCE</scope>
    <source>
        <strain evidence="2">HAZT.00-mixed</strain>
        <tissue evidence="2">Whole organism</tissue>
    </source>
</reference>
<feature type="region of interest" description="Disordered" evidence="1">
    <location>
        <begin position="81"/>
        <end position="114"/>
    </location>
</feature>
<feature type="compositionally biased region" description="Polar residues" evidence="1">
    <location>
        <begin position="448"/>
        <end position="457"/>
    </location>
</feature>
<evidence type="ECO:0000256" key="1">
    <source>
        <dbReference type="SAM" id="MobiDB-lite"/>
    </source>
</evidence>
<feature type="non-terminal residue" evidence="2">
    <location>
        <position position="480"/>
    </location>
</feature>
<dbReference type="Proteomes" id="UP000711488">
    <property type="component" value="Unassembled WGS sequence"/>
</dbReference>